<dbReference type="AlphaFoldDB" id="A0A2J7PDF3"/>
<gene>
    <name evidence="1" type="ORF">B7P43_G05572</name>
</gene>
<name>A0A2J7PDF3_9NEOP</name>
<sequence>MLKLILGCSRVALAIEWKFAQAFELLNVAAAVGIIALGVPCELPDKHIFNFEITV</sequence>
<organism evidence="1 2">
    <name type="scientific">Cryptotermes secundus</name>
    <dbReference type="NCBI Taxonomy" id="105785"/>
    <lineage>
        <taxon>Eukaryota</taxon>
        <taxon>Metazoa</taxon>
        <taxon>Ecdysozoa</taxon>
        <taxon>Arthropoda</taxon>
        <taxon>Hexapoda</taxon>
        <taxon>Insecta</taxon>
        <taxon>Pterygota</taxon>
        <taxon>Neoptera</taxon>
        <taxon>Polyneoptera</taxon>
        <taxon>Dictyoptera</taxon>
        <taxon>Blattodea</taxon>
        <taxon>Blattoidea</taxon>
        <taxon>Termitoidae</taxon>
        <taxon>Kalotermitidae</taxon>
        <taxon>Cryptotermitinae</taxon>
        <taxon>Cryptotermes</taxon>
    </lineage>
</organism>
<dbReference type="InParanoid" id="A0A2J7PDF3"/>
<proteinExistence type="predicted"/>
<evidence type="ECO:0000313" key="2">
    <source>
        <dbReference type="Proteomes" id="UP000235965"/>
    </source>
</evidence>
<comment type="caution">
    <text evidence="1">The sequence shown here is derived from an EMBL/GenBank/DDBJ whole genome shotgun (WGS) entry which is preliminary data.</text>
</comment>
<keyword evidence="2" id="KW-1185">Reference proteome</keyword>
<evidence type="ECO:0000313" key="1">
    <source>
        <dbReference type="EMBL" id="PNF14353.1"/>
    </source>
</evidence>
<protein>
    <submittedName>
        <fullName evidence="1">Uncharacterized protein</fullName>
    </submittedName>
</protein>
<dbReference type="Proteomes" id="UP000235965">
    <property type="component" value="Unassembled WGS sequence"/>
</dbReference>
<reference evidence="1 2" key="1">
    <citation type="submission" date="2017-12" db="EMBL/GenBank/DDBJ databases">
        <title>Hemimetabolous genomes reveal molecular basis of termite eusociality.</title>
        <authorList>
            <person name="Harrison M.C."/>
            <person name="Jongepier E."/>
            <person name="Robertson H.M."/>
            <person name="Arning N."/>
            <person name="Bitard-Feildel T."/>
            <person name="Chao H."/>
            <person name="Childers C.P."/>
            <person name="Dinh H."/>
            <person name="Doddapaneni H."/>
            <person name="Dugan S."/>
            <person name="Gowin J."/>
            <person name="Greiner C."/>
            <person name="Han Y."/>
            <person name="Hu H."/>
            <person name="Hughes D.S.T."/>
            <person name="Huylmans A.-K."/>
            <person name="Kemena C."/>
            <person name="Kremer L.P.M."/>
            <person name="Lee S.L."/>
            <person name="Lopez-Ezquerra A."/>
            <person name="Mallet L."/>
            <person name="Monroy-Kuhn J.M."/>
            <person name="Moser A."/>
            <person name="Murali S.C."/>
            <person name="Muzny D.M."/>
            <person name="Otani S."/>
            <person name="Piulachs M.-D."/>
            <person name="Poelchau M."/>
            <person name="Qu J."/>
            <person name="Schaub F."/>
            <person name="Wada-Katsumata A."/>
            <person name="Worley K.C."/>
            <person name="Xie Q."/>
            <person name="Ylla G."/>
            <person name="Poulsen M."/>
            <person name="Gibbs R.A."/>
            <person name="Schal C."/>
            <person name="Richards S."/>
            <person name="Belles X."/>
            <person name="Korb J."/>
            <person name="Bornberg-Bauer E."/>
        </authorList>
    </citation>
    <scope>NUCLEOTIDE SEQUENCE [LARGE SCALE GENOMIC DNA]</scope>
    <source>
        <tissue evidence="1">Whole body</tissue>
    </source>
</reference>
<dbReference type="EMBL" id="NEVH01026389">
    <property type="protein sequence ID" value="PNF14353.1"/>
    <property type="molecule type" value="Genomic_DNA"/>
</dbReference>
<accession>A0A2J7PDF3</accession>